<dbReference type="AlphaFoldDB" id="A0A852VI46"/>
<organism evidence="2 3">
    <name type="scientific">Tunturiibacter lichenicola</name>
    <dbReference type="NCBI Taxonomy" id="2051959"/>
    <lineage>
        <taxon>Bacteria</taxon>
        <taxon>Pseudomonadati</taxon>
        <taxon>Acidobacteriota</taxon>
        <taxon>Terriglobia</taxon>
        <taxon>Terriglobales</taxon>
        <taxon>Acidobacteriaceae</taxon>
        <taxon>Tunturiibacter</taxon>
    </lineage>
</organism>
<protein>
    <submittedName>
        <fullName evidence="2">Uncharacterized protein</fullName>
    </submittedName>
</protein>
<evidence type="ECO:0000256" key="1">
    <source>
        <dbReference type="SAM" id="Phobius"/>
    </source>
</evidence>
<name>A0A852VI46_9BACT</name>
<gene>
    <name evidence="2" type="ORF">HDF08_001932</name>
</gene>
<evidence type="ECO:0000313" key="2">
    <source>
        <dbReference type="EMBL" id="NYF89865.1"/>
    </source>
</evidence>
<keyword evidence="1" id="KW-0812">Transmembrane</keyword>
<proteinExistence type="predicted"/>
<dbReference type="Pfam" id="PF21833">
    <property type="entry name" value="DUF6893"/>
    <property type="match status" value="1"/>
</dbReference>
<dbReference type="Proteomes" id="UP000564385">
    <property type="component" value="Unassembled WGS sequence"/>
</dbReference>
<feature type="transmembrane region" description="Helical" evidence="1">
    <location>
        <begin position="6"/>
        <end position="25"/>
    </location>
</feature>
<dbReference type="EMBL" id="JACCCU010000001">
    <property type="protein sequence ID" value="NYF89865.1"/>
    <property type="molecule type" value="Genomic_DNA"/>
</dbReference>
<sequence>MTGKFIFGVLGVAVIVIGIMAAPDIKRYIRISTM</sequence>
<keyword evidence="1" id="KW-1133">Transmembrane helix</keyword>
<reference evidence="2 3" key="1">
    <citation type="submission" date="2020-07" db="EMBL/GenBank/DDBJ databases">
        <title>Genomic Encyclopedia of Type Strains, Phase IV (KMG-V): Genome sequencing to study the core and pangenomes of soil and plant-associated prokaryotes.</title>
        <authorList>
            <person name="Whitman W."/>
        </authorList>
    </citation>
    <scope>NUCLEOTIDE SEQUENCE [LARGE SCALE GENOMIC DNA]</scope>
    <source>
        <strain evidence="2 3">M8UP22</strain>
    </source>
</reference>
<evidence type="ECO:0000313" key="3">
    <source>
        <dbReference type="Proteomes" id="UP000564385"/>
    </source>
</evidence>
<comment type="caution">
    <text evidence="2">The sequence shown here is derived from an EMBL/GenBank/DDBJ whole genome shotgun (WGS) entry which is preliminary data.</text>
</comment>
<keyword evidence="1" id="KW-0472">Membrane</keyword>
<dbReference type="InterPro" id="IPR054188">
    <property type="entry name" value="DUF6893"/>
</dbReference>
<accession>A0A852VI46</accession>